<dbReference type="HOGENOM" id="CLU_045235_1_0_5"/>
<keyword evidence="8" id="KW-0282">Flagellum</keyword>
<comment type="subunit">
    <text evidence="7">The basal body constitutes a major portion of the flagellar organelle and consists of four rings (L,P,S, and M) mounted on a central rod.</text>
</comment>
<evidence type="ECO:0000313" key="8">
    <source>
        <dbReference type="EMBL" id="ABQ29980.1"/>
    </source>
</evidence>
<dbReference type="Proteomes" id="UP000000245">
    <property type="component" value="Chromosome"/>
</dbReference>
<dbReference type="KEGG" id="acr:Acry_0760"/>
<name>A5FWJ8_ACICJ</name>
<dbReference type="HAMAP" id="MF_00416">
    <property type="entry name" value="FlgI"/>
    <property type="match status" value="1"/>
</dbReference>
<dbReference type="InterPro" id="IPR001782">
    <property type="entry name" value="Flag_FlgI"/>
</dbReference>
<proteinExistence type="inferred from homology"/>
<evidence type="ECO:0000313" key="9">
    <source>
        <dbReference type="Proteomes" id="UP000000245"/>
    </source>
</evidence>
<evidence type="ECO:0000256" key="3">
    <source>
        <dbReference type="ARBA" id="ARBA00022729"/>
    </source>
</evidence>
<keyword evidence="5 7" id="KW-0975">Bacterial flagellum</keyword>
<evidence type="ECO:0000256" key="2">
    <source>
        <dbReference type="ARBA" id="ARBA00019515"/>
    </source>
</evidence>
<keyword evidence="9" id="KW-1185">Reference proteome</keyword>
<evidence type="ECO:0000256" key="7">
    <source>
        <dbReference type="HAMAP-Rule" id="MF_00416"/>
    </source>
</evidence>
<dbReference type="GO" id="GO:0030288">
    <property type="term" value="C:outer membrane-bounded periplasmic space"/>
    <property type="evidence" value="ECO:0007669"/>
    <property type="project" value="InterPro"/>
</dbReference>
<protein>
    <recommendedName>
        <fullName evidence="2 7">Flagellar P-ring protein</fullName>
    </recommendedName>
    <alternativeName>
        <fullName evidence="6 7">Basal body P-ring protein</fullName>
    </alternativeName>
</protein>
<evidence type="ECO:0000256" key="1">
    <source>
        <dbReference type="ARBA" id="ARBA00002591"/>
    </source>
</evidence>
<dbReference type="GO" id="GO:0009428">
    <property type="term" value="C:bacterial-type flagellum basal body, distal rod, P ring"/>
    <property type="evidence" value="ECO:0007669"/>
    <property type="project" value="InterPro"/>
</dbReference>
<dbReference type="NCBIfam" id="NF003676">
    <property type="entry name" value="PRK05303.1"/>
    <property type="match status" value="1"/>
</dbReference>
<sequence>MTRNFFVICCSGQHRWRAVLLIVWAAVCILVQCMRPAFSEVRIKDITDIQGIRDNQLIGYGLVVGLRGTGDSLNNSIFTRQSLIGMLERLGVNTQNQAQNLQTKDIAAVMVTANLPAFAHSGETIDVTVSAMGDATDLTGGTLLVTPLLGADGRVYAVAQGSLVTGAIQAAGANASFTQGVPTVGRITNGAIVERSVSFKLASEKTPKLELRNPDFTTAMRISRVIDERLGPGIATVDDPRTITLDLKGRNVVSDLAEIEDLRVQPSTPAVVVVDEATGTIVMGANVRISTVAIDEGNITVTVKNTPVVSQPNPLAGGTTVATSQTSISVKKDRGKKMDIVHGNISLQQLVSSLNSLGVAPHDMISILQAIKAAGALQARLVVQ</sequence>
<dbReference type="RefSeq" id="WP_011941755.1">
    <property type="nucleotide sequence ID" value="NC_009484.1"/>
</dbReference>
<accession>A5FWJ8</accession>
<comment type="similarity">
    <text evidence="7">Belongs to the FlgI family.</text>
</comment>
<reference evidence="8 9" key="1">
    <citation type="submission" date="2007-05" db="EMBL/GenBank/DDBJ databases">
        <title>Complete sequence of chromosome of Acidiphilium cryptum JF-5.</title>
        <authorList>
            <consortium name="US DOE Joint Genome Institute"/>
            <person name="Copeland A."/>
            <person name="Lucas S."/>
            <person name="Lapidus A."/>
            <person name="Barry K."/>
            <person name="Detter J.C."/>
            <person name="Glavina del Rio T."/>
            <person name="Hammon N."/>
            <person name="Israni S."/>
            <person name="Dalin E."/>
            <person name="Tice H."/>
            <person name="Pitluck S."/>
            <person name="Sims D."/>
            <person name="Brettin T."/>
            <person name="Bruce D."/>
            <person name="Han C."/>
            <person name="Schmutz J."/>
            <person name="Larimer F."/>
            <person name="Land M."/>
            <person name="Hauser L."/>
            <person name="Kyrpides N."/>
            <person name="Kim E."/>
            <person name="Magnuson T."/>
            <person name="Richardson P."/>
        </authorList>
    </citation>
    <scope>NUCLEOTIDE SEQUENCE [LARGE SCALE GENOMIC DNA]</scope>
    <source>
        <strain evidence="8 9">JF-5</strain>
    </source>
</reference>
<evidence type="ECO:0000256" key="6">
    <source>
        <dbReference type="ARBA" id="ARBA00032344"/>
    </source>
</evidence>
<dbReference type="PANTHER" id="PTHR30381">
    <property type="entry name" value="FLAGELLAR P-RING PERIPLASMIC PROTEIN FLGI"/>
    <property type="match status" value="1"/>
</dbReference>
<comment type="function">
    <text evidence="1 7">Assembles around the rod to form the L-ring and probably protects the motor/basal body from shearing forces during rotation.</text>
</comment>
<keyword evidence="4 7" id="KW-0574">Periplasm</keyword>
<evidence type="ECO:0000256" key="4">
    <source>
        <dbReference type="ARBA" id="ARBA00022764"/>
    </source>
</evidence>
<dbReference type="STRING" id="349163.Acry_0760"/>
<dbReference type="PRINTS" id="PR01010">
    <property type="entry name" value="FLGPRINGFLGI"/>
</dbReference>
<keyword evidence="3" id="KW-0732">Signal</keyword>
<dbReference type="Pfam" id="PF02119">
    <property type="entry name" value="FlgI"/>
    <property type="match status" value="1"/>
</dbReference>
<dbReference type="GO" id="GO:0071973">
    <property type="term" value="P:bacterial-type flagellum-dependent cell motility"/>
    <property type="evidence" value="ECO:0007669"/>
    <property type="project" value="InterPro"/>
</dbReference>
<keyword evidence="8" id="KW-0969">Cilium</keyword>
<dbReference type="PANTHER" id="PTHR30381:SF0">
    <property type="entry name" value="FLAGELLAR P-RING PROTEIN"/>
    <property type="match status" value="1"/>
</dbReference>
<organism evidence="8 9">
    <name type="scientific">Acidiphilium cryptum (strain JF-5)</name>
    <dbReference type="NCBI Taxonomy" id="349163"/>
    <lineage>
        <taxon>Bacteria</taxon>
        <taxon>Pseudomonadati</taxon>
        <taxon>Pseudomonadota</taxon>
        <taxon>Alphaproteobacteria</taxon>
        <taxon>Acetobacterales</taxon>
        <taxon>Acidocellaceae</taxon>
        <taxon>Acidiphilium</taxon>
    </lineage>
</organism>
<gene>
    <name evidence="7" type="primary">flgI</name>
    <name evidence="8" type="ordered locus">Acry_0760</name>
</gene>
<evidence type="ECO:0000256" key="5">
    <source>
        <dbReference type="ARBA" id="ARBA00023143"/>
    </source>
</evidence>
<dbReference type="eggNOG" id="COG1706">
    <property type="taxonomic scope" value="Bacteria"/>
</dbReference>
<dbReference type="EMBL" id="CP000697">
    <property type="protein sequence ID" value="ABQ29980.1"/>
    <property type="molecule type" value="Genomic_DNA"/>
</dbReference>
<dbReference type="GO" id="GO:0005198">
    <property type="term" value="F:structural molecule activity"/>
    <property type="evidence" value="ECO:0007669"/>
    <property type="project" value="InterPro"/>
</dbReference>
<keyword evidence="8" id="KW-0966">Cell projection</keyword>
<dbReference type="AlphaFoldDB" id="A5FWJ8"/>
<comment type="subcellular location">
    <subcellularLocation>
        <location evidence="7">Periplasm</location>
    </subcellularLocation>
    <subcellularLocation>
        <location evidence="7">Bacterial flagellum basal body</location>
    </subcellularLocation>
</comment>